<keyword evidence="4" id="KW-1185">Reference proteome</keyword>
<feature type="region of interest" description="Disordered" evidence="1">
    <location>
        <begin position="276"/>
        <end position="298"/>
    </location>
</feature>
<dbReference type="EMBL" id="CP019344">
    <property type="protein sequence ID" value="ARN78654.1"/>
    <property type="molecule type" value="Genomic_DNA"/>
</dbReference>
<dbReference type="OrthoDB" id="1142077at2"/>
<dbReference type="STRING" id="331648.BST97_11995"/>
<protein>
    <submittedName>
        <fullName evidence="3">Esterase</fullName>
    </submittedName>
</protein>
<dbReference type="InterPro" id="IPR000801">
    <property type="entry name" value="Esterase-like"/>
</dbReference>
<sequence>MKKITLTSLALFFCALAYSQALYRTYPSEILDEERQVKILKPRSYNKNPDKTYPLVIVLDGDYLFEPVAGNVDYLSYWDQMPESFVVGVNMKESRYDDAAIDYKTGLPGERGQKFMDFLMELRGTMMEEYRVTPFTVIIGKDITANLSAYYLLRKKVPVNAFIQIAPEYSRLVEENLVRKMGDQQEYTYFYVGTPETTDVDGTFFDTITDSLFIGRENLNMKHEQIANSNKYSVAVDAISRGLQYSFQEYGMIDEQALYKAGVEEDVQIAAEEEMMEEDMLDEESDEDAEDKKEKKKKKKKRDKSKVSVVKVLQEKYKFIEEVYGIQMKLRLIDIATIASFLKNREDWDEMINLGSLTSKEYPELAYGPYLQALGYEGIGRIPRAIDLLNEAYTLEPAAGITQTNVLDKLEILKAEERN</sequence>
<dbReference type="Proteomes" id="UP000193431">
    <property type="component" value="Chromosome"/>
</dbReference>
<feature type="compositionally biased region" description="Acidic residues" evidence="1">
    <location>
        <begin position="276"/>
        <end position="289"/>
    </location>
</feature>
<organism evidence="3 4">
    <name type="scientific">Nonlabens spongiae</name>
    <dbReference type="NCBI Taxonomy" id="331648"/>
    <lineage>
        <taxon>Bacteria</taxon>
        <taxon>Pseudomonadati</taxon>
        <taxon>Bacteroidota</taxon>
        <taxon>Flavobacteriia</taxon>
        <taxon>Flavobacteriales</taxon>
        <taxon>Flavobacteriaceae</taxon>
        <taxon>Nonlabens</taxon>
    </lineage>
</organism>
<dbReference type="AlphaFoldDB" id="A0A1W6MM22"/>
<dbReference type="Pfam" id="PF00756">
    <property type="entry name" value="Esterase"/>
    <property type="match status" value="1"/>
</dbReference>
<evidence type="ECO:0000313" key="4">
    <source>
        <dbReference type="Proteomes" id="UP000193431"/>
    </source>
</evidence>
<gene>
    <name evidence="3" type="ORF">BST97_11995</name>
</gene>
<evidence type="ECO:0000256" key="2">
    <source>
        <dbReference type="SAM" id="SignalP"/>
    </source>
</evidence>
<feature type="signal peptide" evidence="2">
    <location>
        <begin position="1"/>
        <end position="23"/>
    </location>
</feature>
<dbReference type="InterPro" id="IPR011990">
    <property type="entry name" value="TPR-like_helical_dom_sf"/>
</dbReference>
<dbReference type="Gene3D" id="3.40.50.1820">
    <property type="entry name" value="alpha/beta hydrolase"/>
    <property type="match status" value="1"/>
</dbReference>
<dbReference type="SUPFAM" id="SSF53474">
    <property type="entry name" value="alpha/beta-Hydrolases"/>
    <property type="match status" value="1"/>
</dbReference>
<evidence type="ECO:0000256" key="1">
    <source>
        <dbReference type="SAM" id="MobiDB-lite"/>
    </source>
</evidence>
<dbReference type="InterPro" id="IPR029058">
    <property type="entry name" value="AB_hydrolase_fold"/>
</dbReference>
<evidence type="ECO:0000313" key="3">
    <source>
        <dbReference type="EMBL" id="ARN78654.1"/>
    </source>
</evidence>
<proteinExistence type="predicted"/>
<dbReference type="Gene3D" id="1.25.40.10">
    <property type="entry name" value="Tetratricopeptide repeat domain"/>
    <property type="match status" value="1"/>
</dbReference>
<dbReference type="RefSeq" id="WP_085767458.1">
    <property type="nucleotide sequence ID" value="NZ_CP019344.1"/>
</dbReference>
<keyword evidence="2" id="KW-0732">Signal</keyword>
<accession>A0A1W6MM22</accession>
<reference evidence="3 4" key="1">
    <citation type="submission" date="2016-11" db="EMBL/GenBank/DDBJ databases">
        <title>Trade-off between light-utilization and light-protection in marine flavobacteria.</title>
        <authorList>
            <person name="Kumagai Y."/>
        </authorList>
    </citation>
    <scope>NUCLEOTIDE SEQUENCE [LARGE SCALE GENOMIC DNA]</scope>
    <source>
        <strain evidence="3 4">JCM 13191</strain>
    </source>
</reference>
<feature type="chain" id="PRO_5013162301" evidence="2">
    <location>
        <begin position="24"/>
        <end position="419"/>
    </location>
</feature>
<name>A0A1W6MM22_9FLAO</name>